<dbReference type="OrthoDB" id="3880672at2759"/>
<dbReference type="GO" id="GO:0031146">
    <property type="term" value="P:SCF-dependent proteasomal ubiquitin-dependent protein catabolic process"/>
    <property type="evidence" value="ECO:0007669"/>
    <property type="project" value="TreeGrafter"/>
</dbReference>
<dbReference type="SUPFAM" id="SSF52047">
    <property type="entry name" value="RNI-like"/>
    <property type="match status" value="1"/>
</dbReference>
<dbReference type="PANTHER" id="PTHR13318">
    <property type="entry name" value="PARTNER OF PAIRED, ISOFORM B-RELATED"/>
    <property type="match status" value="1"/>
</dbReference>
<reference evidence="2" key="2">
    <citation type="submission" date="2021-08" db="EMBL/GenBank/DDBJ databases">
        <authorList>
            <person name="Gostincar C."/>
            <person name="Sun X."/>
            <person name="Song Z."/>
            <person name="Gunde-Cimerman N."/>
        </authorList>
    </citation>
    <scope>NUCLEOTIDE SEQUENCE</scope>
    <source>
        <strain evidence="2">EXF-8016</strain>
    </source>
</reference>
<dbReference type="Proteomes" id="UP000767238">
    <property type="component" value="Unassembled WGS sequence"/>
</dbReference>
<evidence type="ECO:0000313" key="3">
    <source>
        <dbReference type="Proteomes" id="UP000767238"/>
    </source>
</evidence>
<dbReference type="PROSITE" id="PS50181">
    <property type="entry name" value="FBOX"/>
    <property type="match status" value="1"/>
</dbReference>
<reference evidence="2" key="1">
    <citation type="journal article" date="2021" name="J Fungi (Basel)">
        <title>Virulence traits and population genomics of the black yeast Aureobasidium melanogenum.</title>
        <authorList>
            <person name="Cernosa A."/>
            <person name="Sun X."/>
            <person name="Gostincar C."/>
            <person name="Fang C."/>
            <person name="Gunde-Cimerman N."/>
            <person name="Song Z."/>
        </authorList>
    </citation>
    <scope>NUCLEOTIDE SEQUENCE</scope>
    <source>
        <strain evidence="2">EXF-8016</strain>
    </source>
</reference>
<accession>A0A9P8GMR3</accession>
<feature type="domain" description="F-box" evidence="1">
    <location>
        <begin position="12"/>
        <end position="57"/>
    </location>
</feature>
<dbReference type="AlphaFoldDB" id="A0A9P8GMR3"/>
<comment type="caution">
    <text evidence="2">The sequence shown here is derived from an EMBL/GenBank/DDBJ whole genome shotgun (WGS) entry which is preliminary data.</text>
</comment>
<dbReference type="InterPro" id="IPR036047">
    <property type="entry name" value="F-box-like_dom_sf"/>
</dbReference>
<name>A0A9P8GMR3_AURME</name>
<dbReference type="InterPro" id="IPR001810">
    <property type="entry name" value="F-box_dom"/>
</dbReference>
<proteinExistence type="predicted"/>
<evidence type="ECO:0000259" key="1">
    <source>
        <dbReference type="PROSITE" id="PS50181"/>
    </source>
</evidence>
<dbReference type="GO" id="GO:0019005">
    <property type="term" value="C:SCF ubiquitin ligase complex"/>
    <property type="evidence" value="ECO:0007669"/>
    <property type="project" value="TreeGrafter"/>
</dbReference>
<dbReference type="InterPro" id="IPR032675">
    <property type="entry name" value="LRR_dom_sf"/>
</dbReference>
<gene>
    <name evidence="2" type="ORF">KCV03_g2434</name>
</gene>
<dbReference type="Gene3D" id="3.80.10.10">
    <property type="entry name" value="Ribonuclease Inhibitor"/>
    <property type="match status" value="2"/>
</dbReference>
<feature type="non-terminal residue" evidence="2">
    <location>
        <position position="486"/>
    </location>
</feature>
<protein>
    <recommendedName>
        <fullName evidence="1">F-box domain-containing protein</fullName>
    </recommendedName>
</protein>
<organism evidence="2 3">
    <name type="scientific">Aureobasidium melanogenum</name>
    <name type="common">Aureobasidium pullulans var. melanogenum</name>
    <dbReference type="NCBI Taxonomy" id="46634"/>
    <lineage>
        <taxon>Eukaryota</taxon>
        <taxon>Fungi</taxon>
        <taxon>Dikarya</taxon>
        <taxon>Ascomycota</taxon>
        <taxon>Pezizomycotina</taxon>
        <taxon>Dothideomycetes</taxon>
        <taxon>Dothideomycetidae</taxon>
        <taxon>Dothideales</taxon>
        <taxon>Saccotheciaceae</taxon>
        <taxon>Aureobasidium</taxon>
    </lineage>
</organism>
<dbReference type="SUPFAM" id="SSF81383">
    <property type="entry name" value="F-box domain"/>
    <property type="match status" value="1"/>
</dbReference>
<evidence type="ECO:0000313" key="2">
    <source>
        <dbReference type="EMBL" id="KAH0226952.1"/>
    </source>
</evidence>
<dbReference type="EMBL" id="JAHFYH010000011">
    <property type="protein sequence ID" value="KAH0226952.1"/>
    <property type="molecule type" value="Genomic_DNA"/>
</dbReference>
<sequence>MDRHGAVPSFPGVPFGRFPLEIQSQIANYLDIPSLFNAILVNKEWFLRLIDLLWHTVSLHALSTDDTFLRTKSRRQYYAAKIRSAFIDSRSCPSLLEGLKLHSIQRLDVRDPDAADESWLSSVLTPTLQFLHLDTPCDMSKRVLDLLRGCTQLQELSLRRLMRPHSEAELLAYLREAPSLRTVIFRRGYFEPEESRQYVNDKSFDAKVVGELLRRGDLECITFGMEMTRDCFGEPLSLTANSFPVNANLQSLHLQGHALPIITCLSTATDRLDRLELVLLDFEQHVFRYIRNFAGLSSLYVSFKLGRTAISTRYPVSNLDLLCTLTKLTYLHIGTRCEGGLNLEWMTDAYFASWIAHFGQLRRLELVWKCELTSAALYSIARSCPHLSHCTLGWKVNLQACTRLLTAASFAQLESLRLNEIECVSDDSDDPRVTGATARVIVPTICALFPRLRHFDASHERRDNGVILYPAELVILVDSILAILRA</sequence>